<dbReference type="Proteomes" id="UP000504631">
    <property type="component" value="Unplaced"/>
</dbReference>
<gene>
    <name evidence="2" type="primary">LOC117234537</name>
</gene>
<dbReference type="RefSeq" id="XP_033351757.1">
    <property type="nucleotide sequence ID" value="XM_033495866.1"/>
</dbReference>
<dbReference type="KEGG" id="bvk:117234537"/>
<name>A0A6J3KF81_9HYME</name>
<reference evidence="2" key="1">
    <citation type="submission" date="2025-08" db="UniProtKB">
        <authorList>
            <consortium name="RefSeq"/>
        </authorList>
    </citation>
    <scope>IDENTIFICATION</scope>
    <source>
        <tissue evidence="2">Muscle</tissue>
    </source>
</reference>
<proteinExistence type="predicted"/>
<keyword evidence="1" id="KW-1185">Reference proteome</keyword>
<evidence type="ECO:0000313" key="1">
    <source>
        <dbReference type="Proteomes" id="UP000504631"/>
    </source>
</evidence>
<sequence>MTMSREYNHSVKYMKDLMIKAERILAYMQMCRKYETQDEKVLPMIDNHPMQLPTTDNNILPFQTTMKDFQYLINFWRRLNFAQIITKELRTEKCQLLIQANYLRKLMKRYFIDETSPM</sequence>
<organism evidence="1 2">
    <name type="scientific">Bombus vosnesenskii</name>
    <dbReference type="NCBI Taxonomy" id="207650"/>
    <lineage>
        <taxon>Eukaryota</taxon>
        <taxon>Metazoa</taxon>
        <taxon>Ecdysozoa</taxon>
        <taxon>Arthropoda</taxon>
        <taxon>Hexapoda</taxon>
        <taxon>Insecta</taxon>
        <taxon>Pterygota</taxon>
        <taxon>Neoptera</taxon>
        <taxon>Endopterygota</taxon>
        <taxon>Hymenoptera</taxon>
        <taxon>Apocrita</taxon>
        <taxon>Aculeata</taxon>
        <taxon>Apoidea</taxon>
        <taxon>Anthophila</taxon>
        <taxon>Apidae</taxon>
        <taxon>Bombus</taxon>
        <taxon>Pyrobombus</taxon>
    </lineage>
</organism>
<accession>A0A6J3KF81</accession>
<dbReference type="AlphaFoldDB" id="A0A6J3KF81"/>
<protein>
    <submittedName>
        <fullName evidence="2">Dynein regulatory complex subunit 2-like isoform X1</fullName>
    </submittedName>
</protein>
<dbReference type="GeneID" id="117234537"/>
<evidence type="ECO:0000313" key="2">
    <source>
        <dbReference type="RefSeq" id="XP_033351757.1"/>
    </source>
</evidence>